<evidence type="ECO:0000313" key="2">
    <source>
        <dbReference type="Proteomes" id="UP000624404"/>
    </source>
</evidence>
<sequence>MFYAQTNRICGAAYTQIKCLVINSDISCVHNWRIARKTTRSFNGFHFIPELVSRGHSRHDWLSSRSCSVPMAGEEIHIYMHDLSDSLPTARIEGLAFCFRYTFLEVCDPL</sequence>
<evidence type="ECO:0000313" key="1">
    <source>
        <dbReference type="EMBL" id="CAD6441311.1"/>
    </source>
</evidence>
<proteinExistence type="predicted"/>
<gene>
    <name evidence="1" type="ORF">SCLTRI_LOCUS1100</name>
</gene>
<accession>A0A8H2ZLX6</accession>
<dbReference type="AlphaFoldDB" id="A0A8H2ZLX6"/>
<protein>
    <submittedName>
        <fullName evidence="1">397340c8-e193-4aed-8998-1d033079b3a8</fullName>
    </submittedName>
</protein>
<dbReference type="EMBL" id="CAJHIA010000004">
    <property type="protein sequence ID" value="CAD6441311.1"/>
    <property type="molecule type" value="Genomic_DNA"/>
</dbReference>
<dbReference type="Proteomes" id="UP000624404">
    <property type="component" value="Unassembled WGS sequence"/>
</dbReference>
<name>A0A8H2ZLX6_9HELO</name>
<comment type="caution">
    <text evidence="1">The sequence shown here is derived from an EMBL/GenBank/DDBJ whole genome shotgun (WGS) entry which is preliminary data.</text>
</comment>
<reference evidence="1" key="1">
    <citation type="submission" date="2020-10" db="EMBL/GenBank/DDBJ databases">
        <authorList>
            <person name="Kusch S."/>
        </authorList>
    </citation>
    <scope>NUCLEOTIDE SEQUENCE</scope>
    <source>
        <strain evidence="1">SwB9</strain>
    </source>
</reference>
<keyword evidence="2" id="KW-1185">Reference proteome</keyword>
<organism evidence="1 2">
    <name type="scientific">Sclerotinia trifoliorum</name>
    <dbReference type="NCBI Taxonomy" id="28548"/>
    <lineage>
        <taxon>Eukaryota</taxon>
        <taxon>Fungi</taxon>
        <taxon>Dikarya</taxon>
        <taxon>Ascomycota</taxon>
        <taxon>Pezizomycotina</taxon>
        <taxon>Leotiomycetes</taxon>
        <taxon>Helotiales</taxon>
        <taxon>Sclerotiniaceae</taxon>
        <taxon>Sclerotinia</taxon>
    </lineage>
</organism>